<evidence type="ECO:0000313" key="2">
    <source>
        <dbReference type="Proteomes" id="UP000070376"/>
    </source>
</evidence>
<dbReference type="EMBL" id="LRPN01000089">
    <property type="protein sequence ID" value="KWZ80659.1"/>
    <property type="molecule type" value="Genomic_DNA"/>
</dbReference>
<proteinExistence type="predicted"/>
<name>A0A133KLT3_HEYCO</name>
<dbReference type="AlphaFoldDB" id="A0A133KLT3"/>
<dbReference type="Proteomes" id="UP000070376">
    <property type="component" value="Unassembled WGS sequence"/>
</dbReference>
<reference evidence="2" key="1">
    <citation type="submission" date="2016-01" db="EMBL/GenBank/DDBJ databases">
        <authorList>
            <person name="Mitreva M."/>
            <person name="Pepin K.H."/>
            <person name="Mihindukulasuriya K.A."/>
            <person name="Fulton R."/>
            <person name="Fronick C."/>
            <person name="O'Laughlin M."/>
            <person name="Miner T."/>
            <person name="Herter B."/>
            <person name="Rosa B.A."/>
            <person name="Cordes M."/>
            <person name="Tomlinson C."/>
            <person name="Wollam A."/>
            <person name="Palsikar V.B."/>
            <person name="Mardis E.R."/>
            <person name="Wilson R.K."/>
        </authorList>
    </citation>
    <scope>NUCLEOTIDE SEQUENCE [LARGE SCALE GENOMIC DNA]</scope>
    <source>
        <strain evidence="2">GED7749B</strain>
    </source>
</reference>
<organism evidence="1 2">
    <name type="scientific">Heyndrickxia coagulans</name>
    <name type="common">Weizmannia coagulans</name>
    <dbReference type="NCBI Taxonomy" id="1398"/>
    <lineage>
        <taxon>Bacteria</taxon>
        <taxon>Bacillati</taxon>
        <taxon>Bacillota</taxon>
        <taxon>Bacilli</taxon>
        <taxon>Bacillales</taxon>
        <taxon>Bacillaceae</taxon>
        <taxon>Heyndrickxia</taxon>
    </lineage>
</organism>
<dbReference type="PATRIC" id="fig|1398.22.peg.2262"/>
<sequence>MPNLSANSIAKYMRKCVSLSSPYVESAFACRHFPGFVVKPLHLNGCQSCQHPCQI</sequence>
<gene>
    <name evidence="1" type="ORF">HMPREF3213_02255</name>
</gene>
<protein>
    <submittedName>
        <fullName evidence="1">Uncharacterized protein</fullName>
    </submittedName>
</protein>
<accession>A0A133KLT3</accession>
<evidence type="ECO:0000313" key="1">
    <source>
        <dbReference type="EMBL" id="KWZ80659.1"/>
    </source>
</evidence>
<comment type="caution">
    <text evidence="1">The sequence shown here is derived from an EMBL/GenBank/DDBJ whole genome shotgun (WGS) entry which is preliminary data.</text>
</comment>